<evidence type="ECO:0000256" key="2">
    <source>
        <dbReference type="ARBA" id="ARBA00004394"/>
    </source>
</evidence>
<keyword evidence="4 8" id="KW-1133">Transmembrane helix</keyword>
<dbReference type="Proteomes" id="UP000053477">
    <property type="component" value="Unassembled WGS sequence"/>
</dbReference>
<feature type="transmembrane region" description="Helical" evidence="8">
    <location>
        <begin position="172"/>
        <end position="192"/>
    </location>
</feature>
<keyword evidence="10" id="KW-1185">Reference proteome</keyword>
<feature type="transmembrane region" description="Helical" evidence="8">
    <location>
        <begin position="247"/>
        <end position="268"/>
    </location>
</feature>
<reference evidence="9 10" key="1">
    <citation type="submission" date="2015-04" db="EMBL/GenBank/DDBJ databases">
        <title>Complete genome sequence of Schizopora paradoxa KUC8140, a cosmopolitan wood degrader in East Asia.</title>
        <authorList>
            <consortium name="DOE Joint Genome Institute"/>
            <person name="Min B."/>
            <person name="Park H."/>
            <person name="Jang Y."/>
            <person name="Kim J.-J."/>
            <person name="Kim K.H."/>
            <person name="Pangilinan J."/>
            <person name="Lipzen A."/>
            <person name="Riley R."/>
            <person name="Grigoriev I.V."/>
            <person name="Spatafora J.W."/>
            <person name="Choi I.-G."/>
        </authorList>
    </citation>
    <scope>NUCLEOTIDE SEQUENCE [LARGE SCALE GENOMIC DNA]</scope>
    <source>
        <strain evidence="9 10">KUC8140</strain>
    </source>
</reference>
<dbReference type="InterPro" id="IPR003689">
    <property type="entry name" value="ZIP"/>
</dbReference>
<dbReference type="EMBL" id="KQ085999">
    <property type="protein sequence ID" value="KLO11457.1"/>
    <property type="molecule type" value="Genomic_DNA"/>
</dbReference>
<keyword evidence="3 8" id="KW-0812">Transmembrane</keyword>
<evidence type="ECO:0000256" key="6">
    <source>
        <dbReference type="ARBA" id="ARBA00023136"/>
    </source>
</evidence>
<evidence type="ECO:0000256" key="4">
    <source>
        <dbReference type="ARBA" id="ARBA00022989"/>
    </source>
</evidence>
<protein>
    <submittedName>
        <fullName evidence="9">Zinc/iron permease</fullName>
    </submittedName>
</protein>
<feature type="transmembrane region" description="Helical" evidence="8">
    <location>
        <begin position="212"/>
        <end position="235"/>
    </location>
</feature>
<dbReference type="GO" id="GO:0006829">
    <property type="term" value="P:zinc ion transport"/>
    <property type="evidence" value="ECO:0007669"/>
    <property type="project" value="InterPro"/>
</dbReference>
<evidence type="ECO:0000256" key="7">
    <source>
        <dbReference type="SAM" id="MobiDB-lite"/>
    </source>
</evidence>
<dbReference type="InParanoid" id="A0A0H2RIK0"/>
<feature type="region of interest" description="Disordered" evidence="7">
    <location>
        <begin position="97"/>
        <end position="129"/>
    </location>
</feature>
<dbReference type="InterPro" id="IPR045891">
    <property type="entry name" value="ZIP9"/>
</dbReference>
<dbReference type="PANTHER" id="PTHR16133">
    <property type="entry name" value="SOLUTE CARRIER FAMILY 39 ZINC TRANSPORTER , MEMBER 9-RELATED"/>
    <property type="match status" value="1"/>
</dbReference>
<dbReference type="OrthoDB" id="19859at2759"/>
<keyword evidence="6 8" id="KW-0472">Membrane</keyword>
<gene>
    <name evidence="9" type="ORF">SCHPADRAFT_468910</name>
</gene>
<proteinExistence type="predicted"/>
<feature type="transmembrane region" description="Helical" evidence="8">
    <location>
        <begin position="74"/>
        <end position="93"/>
    </location>
</feature>
<dbReference type="PANTHER" id="PTHR16133:SF0">
    <property type="entry name" value="ZINC_IRON REGULATED TRANSPORTER-RELATED PROTEIN 102B, ISOFORM E"/>
    <property type="match status" value="1"/>
</dbReference>
<evidence type="ECO:0000256" key="1">
    <source>
        <dbReference type="ARBA" id="ARBA00004127"/>
    </source>
</evidence>
<dbReference type="Pfam" id="PF02535">
    <property type="entry name" value="Zip"/>
    <property type="match status" value="1"/>
</dbReference>
<comment type="subcellular location">
    <subcellularLocation>
        <location evidence="1">Endomembrane system</location>
        <topology evidence="1">Multi-pass membrane protein</topology>
    </subcellularLocation>
    <subcellularLocation>
        <location evidence="2">Golgi apparatus membrane</location>
    </subcellularLocation>
</comment>
<evidence type="ECO:0000256" key="3">
    <source>
        <dbReference type="ARBA" id="ARBA00022692"/>
    </source>
</evidence>
<evidence type="ECO:0000313" key="9">
    <source>
        <dbReference type="EMBL" id="KLO11457.1"/>
    </source>
</evidence>
<dbReference type="GO" id="GO:0000139">
    <property type="term" value="C:Golgi membrane"/>
    <property type="evidence" value="ECO:0007669"/>
    <property type="project" value="UniProtKB-SubCell"/>
</dbReference>
<keyword evidence="5" id="KW-0333">Golgi apparatus</keyword>
<evidence type="ECO:0000256" key="5">
    <source>
        <dbReference type="ARBA" id="ARBA00023034"/>
    </source>
</evidence>
<feature type="transmembrane region" description="Helical" evidence="8">
    <location>
        <begin position="34"/>
        <end position="54"/>
    </location>
</feature>
<organism evidence="9 10">
    <name type="scientific">Schizopora paradoxa</name>
    <dbReference type="NCBI Taxonomy" id="27342"/>
    <lineage>
        <taxon>Eukaryota</taxon>
        <taxon>Fungi</taxon>
        <taxon>Dikarya</taxon>
        <taxon>Basidiomycota</taxon>
        <taxon>Agaricomycotina</taxon>
        <taxon>Agaricomycetes</taxon>
        <taxon>Hymenochaetales</taxon>
        <taxon>Schizoporaceae</taxon>
        <taxon>Schizopora</taxon>
    </lineage>
</organism>
<accession>A0A0H2RIK0</accession>
<evidence type="ECO:0000256" key="8">
    <source>
        <dbReference type="SAM" id="Phobius"/>
    </source>
</evidence>
<dbReference type="AlphaFoldDB" id="A0A0H2RIK0"/>
<feature type="transmembrane region" description="Helical" evidence="8">
    <location>
        <begin position="6"/>
        <end position="27"/>
    </location>
</feature>
<evidence type="ECO:0000313" key="10">
    <source>
        <dbReference type="Proteomes" id="UP000053477"/>
    </source>
</evidence>
<dbReference type="STRING" id="27342.A0A0H2RIK0"/>
<sequence length="342" mass="35552">MGLVSVIVMSALLGLGAFGIGNLPLFFTFSRSRIQYLSTLGTGLLLGASLGVVIPEGIETITKDSPNGEVPTSTIALCLLSGFAFMMIVEQFLSGHEHGHEHNSPPTDDGTLAPLYENGASPDTSLENAPKPVAGDDYEMQLENLDRGGTDGWVEGGSEEYKAAAKTKAYPLTLGLVIHSLADGLALGASALPLNGSEGADGAGASSTGLSIIVFFALMIHKAPTALALSMSLISSSLPRYECRKHIAFFSVSTPIGALVSYVILSTIGTRGSWTGISLLISGGTFLYVATVLQPLSHSEESSPSHAAALPSANMGEKTRALLVILGMFIPFLIGIFVGDDH</sequence>
<dbReference type="GO" id="GO:0046873">
    <property type="term" value="F:metal ion transmembrane transporter activity"/>
    <property type="evidence" value="ECO:0007669"/>
    <property type="project" value="InterPro"/>
</dbReference>
<name>A0A0H2RIK0_9AGAM</name>
<feature type="transmembrane region" description="Helical" evidence="8">
    <location>
        <begin position="274"/>
        <end position="293"/>
    </location>
</feature>
<feature type="transmembrane region" description="Helical" evidence="8">
    <location>
        <begin position="321"/>
        <end position="339"/>
    </location>
</feature>